<reference evidence="4 5" key="1">
    <citation type="journal article" date="2021" name="J. Hered.">
        <title>A chromosome-level genome assembly of the parasitoid wasp, Cotesia glomerata (Hymenoptera: Braconidae).</title>
        <authorList>
            <person name="Pinto B.J."/>
            <person name="Weis J.J."/>
            <person name="Gamble T."/>
            <person name="Ode P.J."/>
            <person name="Paul R."/>
            <person name="Zaspel J.M."/>
        </authorList>
    </citation>
    <scope>NUCLEOTIDE SEQUENCE [LARGE SCALE GENOMIC DNA]</scope>
    <source>
        <strain evidence="4">CgM1</strain>
    </source>
</reference>
<comment type="caution">
    <text evidence="4">The sequence shown here is derived from an EMBL/GenBank/DDBJ whole genome shotgun (WGS) entry which is preliminary data.</text>
</comment>
<evidence type="ECO:0000256" key="1">
    <source>
        <dbReference type="ARBA" id="ARBA00006638"/>
    </source>
</evidence>
<keyword evidence="2" id="KW-0227">DNA damage</keyword>
<protein>
    <submittedName>
        <fullName evidence="4">Uncharacterized protein</fullName>
    </submittedName>
</protein>
<sequence length="151" mass="17976">MAEKNLTFEHLCVYADQVFGSENWSHVIKNQTIDFEKEDKTRKVTIGCFTIVRVSYQDERHHEGVGFYEGTFETKGTAFKEVRTKSLVDAMYNTLISFKEIRDYFENLEKKKVERIKRQNELKQQWISNNFDSKKTMINESENTHHLKIKL</sequence>
<evidence type="ECO:0000256" key="2">
    <source>
        <dbReference type="ARBA" id="ARBA00022763"/>
    </source>
</evidence>
<accession>A0AAV7J1D0</accession>
<keyword evidence="5" id="KW-1185">Reference proteome</keyword>
<dbReference type="EMBL" id="JAHXZJ010000002">
    <property type="protein sequence ID" value="KAH0563741.1"/>
    <property type="molecule type" value="Genomic_DNA"/>
</dbReference>
<dbReference type="GO" id="GO:0006302">
    <property type="term" value="P:double-strand break repair"/>
    <property type="evidence" value="ECO:0007669"/>
    <property type="project" value="UniProtKB-ARBA"/>
</dbReference>
<evidence type="ECO:0000313" key="5">
    <source>
        <dbReference type="Proteomes" id="UP000826195"/>
    </source>
</evidence>
<gene>
    <name evidence="4" type="ORF">KQX54_005478</name>
</gene>
<name>A0AAV7J1D0_COTGL</name>
<evidence type="ECO:0000256" key="3">
    <source>
        <dbReference type="ARBA" id="ARBA00023204"/>
    </source>
</evidence>
<dbReference type="InterPro" id="IPR042525">
    <property type="entry name" value="Rad52_Rad59_Rad22_sf"/>
</dbReference>
<proteinExistence type="inferred from homology"/>
<organism evidence="4 5">
    <name type="scientific">Cotesia glomerata</name>
    <name type="common">Lepidopteran parasitic wasp</name>
    <name type="synonym">Apanteles glomeratus</name>
    <dbReference type="NCBI Taxonomy" id="32391"/>
    <lineage>
        <taxon>Eukaryota</taxon>
        <taxon>Metazoa</taxon>
        <taxon>Ecdysozoa</taxon>
        <taxon>Arthropoda</taxon>
        <taxon>Hexapoda</taxon>
        <taxon>Insecta</taxon>
        <taxon>Pterygota</taxon>
        <taxon>Neoptera</taxon>
        <taxon>Endopterygota</taxon>
        <taxon>Hymenoptera</taxon>
        <taxon>Apocrita</taxon>
        <taxon>Ichneumonoidea</taxon>
        <taxon>Braconidae</taxon>
        <taxon>Microgastrinae</taxon>
        <taxon>Cotesia</taxon>
    </lineage>
</organism>
<comment type="similarity">
    <text evidence="1">Belongs to the RAD52 family.</text>
</comment>
<keyword evidence="3" id="KW-0234">DNA repair</keyword>
<dbReference type="SUPFAM" id="SSF54768">
    <property type="entry name" value="dsRNA-binding domain-like"/>
    <property type="match status" value="1"/>
</dbReference>
<dbReference type="Pfam" id="PF04098">
    <property type="entry name" value="Rad52_Rad22"/>
    <property type="match status" value="1"/>
</dbReference>
<dbReference type="GO" id="GO:0006310">
    <property type="term" value="P:DNA recombination"/>
    <property type="evidence" value="ECO:0007669"/>
    <property type="project" value="UniProtKB-ARBA"/>
</dbReference>
<evidence type="ECO:0000313" key="4">
    <source>
        <dbReference type="EMBL" id="KAH0563741.1"/>
    </source>
</evidence>
<dbReference type="InterPro" id="IPR041247">
    <property type="entry name" value="Rad52_fam"/>
</dbReference>
<dbReference type="Proteomes" id="UP000826195">
    <property type="component" value="Unassembled WGS sequence"/>
</dbReference>
<dbReference type="Gene3D" id="3.30.390.80">
    <property type="entry name" value="DNA repair protein Rad52/59/22"/>
    <property type="match status" value="1"/>
</dbReference>
<dbReference type="AlphaFoldDB" id="A0AAV7J1D0"/>